<feature type="compositionally biased region" description="Basic and acidic residues" evidence="5">
    <location>
        <begin position="352"/>
        <end position="382"/>
    </location>
</feature>
<evidence type="ECO:0000256" key="2">
    <source>
        <dbReference type="ARBA" id="ARBA00022801"/>
    </source>
</evidence>
<sequence>MQELSFFLFRLEIPLKMHSGTFILHFLWAVYLPVSSSGWLDTFLGLRPAFDYGLVIDAGSHGSRIHVFQWPHRQFDTRHPFTGPLSFPREVGAKSVEPGISSFADSPDRVGRSLGPLIEYAKKVLKNEQGRWGSFPLWLKATAGMRDLERDVRGGVMEGIRLLFANKSFCPFLSTYEMVRVLSGEEEGALGWLSVNYAKGSLFEGSLGTLGALDMGGASTQITFQPQHTSILENFFPIHLGDHFIRLYTHSFLGYGWGDALLRSVDREAVDATLKAMASAGISPSSLPAAISTRPPPPAVPSAALKKLEEMEKKHPLGSPVSAAIDTEDDSAILPQRGASGGAVEAGAEDEDRPRSSRQETRESLQEGKATKKEEEGSRKESSSSSSSSYSLLKDGSLSPSEREALTKVRALKVSVQDPCYPSGYAFSYPLDRLVDPDKGLVGVTEKFLGDLVAQAGSRKKALKVVKKIAKETDREEAMEVLRDSALDAETEGVQTLEAFSAIAQKNDDEKMPRPFLSDADFVFLHRRANELLKIIGTQTRDKGEKQKQQGEGGIEADAQEKKEEFLHSRIRSVLRLLSGPSADFFSSEYEGEMLRTERIEEMEGEEGSVDPLEKTDFIRLRGARQSSLTDDSQRLAQTRAETEAETAKTKQSVQNQHMESERQRPTIEKEKDDPMSVLDLYSHSRHGLEPFGEAVNFPEGGLNMTVEVHGRGDFDACAQRIQSFFYKDAPCFDHTCAFNGIYMPRILDSKFVAFGVYSEVKNDLGLSSSASLEEWAEAGRKKCKKTMEDLNKAWKEAGAKLSDRELLPVYCFQAAWMHQVLNFGYEFENHTRTVTFLSDLDGLDPGWASGSILFDVNFFFWDMPPSYWQVGFWVALAGLFFVSVVACCFGAQLRKIRSQTGEAVNPLHSHTPSMGPGSTRERSGGPPRSLQVPRAPQWGSGGGDGGSPLSPEAEGHQSLLIGHPQPVGRQSRQQEGVERPSETVRAPRSSSGWLLKAKGKRTKKSRRRVGARLNLWTQQQGEEALVLAGSNGKEVTGSGSRYQDEIRSHHVSECPPEGKQSHCQNQLALRCSRSHPLASQQQTENNEATQGAGLKTSLKKGFSGAAGAPLFASSLFSPSLWNKYLKGTSIDGLDGERREPLIS</sequence>
<dbReference type="GO" id="GO:0017110">
    <property type="term" value="F:nucleoside diphosphate phosphatase activity"/>
    <property type="evidence" value="ECO:0007669"/>
    <property type="project" value="TreeGrafter"/>
</dbReference>
<dbReference type="PANTHER" id="PTHR11782:SF83">
    <property type="entry name" value="GUANOSINE-DIPHOSPHATASE"/>
    <property type="match status" value="1"/>
</dbReference>
<feature type="compositionally biased region" description="Basic and acidic residues" evidence="5">
    <location>
        <begin position="659"/>
        <end position="672"/>
    </location>
</feature>
<dbReference type="Pfam" id="PF01150">
    <property type="entry name" value="GDA1_CD39"/>
    <property type="match status" value="2"/>
</dbReference>
<feature type="compositionally biased region" description="Basic residues" evidence="5">
    <location>
        <begin position="998"/>
        <end position="1011"/>
    </location>
</feature>
<dbReference type="InterPro" id="IPR000407">
    <property type="entry name" value="GDA1_CD39_NTPase"/>
</dbReference>
<gene>
    <name evidence="7" type="ORF">Cvel_1527</name>
</gene>
<keyword evidence="6" id="KW-0472">Membrane</keyword>
<keyword evidence="6" id="KW-0812">Transmembrane</keyword>
<dbReference type="GO" id="GO:0009134">
    <property type="term" value="P:nucleoside diphosphate catabolic process"/>
    <property type="evidence" value="ECO:0007669"/>
    <property type="project" value="TreeGrafter"/>
</dbReference>
<dbReference type="VEuPathDB" id="CryptoDB:Cvel_1527"/>
<evidence type="ECO:0000256" key="6">
    <source>
        <dbReference type="SAM" id="Phobius"/>
    </source>
</evidence>
<dbReference type="GO" id="GO:0005524">
    <property type="term" value="F:ATP binding"/>
    <property type="evidence" value="ECO:0007669"/>
    <property type="project" value="UniProtKB-KW"/>
</dbReference>
<dbReference type="Gene3D" id="3.30.420.40">
    <property type="match status" value="1"/>
</dbReference>
<dbReference type="Gene3D" id="3.30.420.150">
    <property type="entry name" value="Exopolyphosphatase. Domain 2"/>
    <property type="match status" value="2"/>
</dbReference>
<keyword evidence="2" id="KW-0378">Hydrolase</keyword>
<evidence type="ECO:0000313" key="7">
    <source>
        <dbReference type="EMBL" id="CEM49600.1"/>
    </source>
</evidence>
<keyword evidence="6" id="KW-1133">Transmembrane helix</keyword>
<dbReference type="PhylomeDB" id="A0A0G4HYI1"/>
<accession>A0A0G4HYI1</accession>
<name>A0A0G4HYI1_9ALVE</name>
<keyword evidence="4" id="KW-0067">ATP-binding</keyword>
<comment type="similarity">
    <text evidence="1">Belongs to the GDA1/CD39 NTPase family.</text>
</comment>
<organism evidence="7">
    <name type="scientific">Chromera velia CCMP2878</name>
    <dbReference type="NCBI Taxonomy" id="1169474"/>
    <lineage>
        <taxon>Eukaryota</taxon>
        <taxon>Sar</taxon>
        <taxon>Alveolata</taxon>
        <taxon>Colpodellida</taxon>
        <taxon>Chromeraceae</taxon>
        <taxon>Chromera</taxon>
    </lineage>
</organism>
<feature type="region of interest" description="Disordered" evidence="5">
    <location>
        <begin position="312"/>
        <end position="401"/>
    </location>
</feature>
<keyword evidence="4" id="KW-0547">Nucleotide-binding</keyword>
<dbReference type="EMBL" id="CDMZ01004388">
    <property type="protein sequence ID" value="CEM49600.1"/>
    <property type="molecule type" value="Genomic_DNA"/>
</dbReference>
<feature type="region of interest" description="Disordered" evidence="5">
    <location>
        <begin position="905"/>
        <end position="1011"/>
    </location>
</feature>
<feature type="binding site" evidence="4">
    <location>
        <begin position="217"/>
        <end position="221"/>
    </location>
    <ligand>
        <name>ATP</name>
        <dbReference type="ChEBI" id="CHEBI:30616"/>
    </ligand>
</feature>
<evidence type="ECO:0000256" key="5">
    <source>
        <dbReference type="SAM" id="MobiDB-lite"/>
    </source>
</evidence>
<dbReference type="AlphaFoldDB" id="A0A0G4HYI1"/>
<evidence type="ECO:0000256" key="1">
    <source>
        <dbReference type="ARBA" id="ARBA00009283"/>
    </source>
</evidence>
<feature type="compositionally biased region" description="Polar residues" evidence="5">
    <location>
        <begin position="625"/>
        <end position="637"/>
    </location>
</feature>
<evidence type="ECO:0000256" key="4">
    <source>
        <dbReference type="PIRSR" id="PIRSR600407-2"/>
    </source>
</evidence>
<dbReference type="PANTHER" id="PTHR11782">
    <property type="entry name" value="ADENOSINE/GUANOSINE DIPHOSPHATASE"/>
    <property type="match status" value="1"/>
</dbReference>
<feature type="active site" description="Proton acceptor" evidence="3">
    <location>
        <position position="187"/>
    </location>
</feature>
<proteinExistence type="inferred from homology"/>
<dbReference type="CDD" id="cd24003">
    <property type="entry name" value="ASKHA_NBD_GDA1_CD39_NTPase"/>
    <property type="match status" value="1"/>
</dbReference>
<feature type="compositionally biased region" description="Low complexity" evidence="5">
    <location>
        <begin position="383"/>
        <end position="399"/>
    </location>
</feature>
<protein>
    <submittedName>
        <fullName evidence="7">Uncharacterized protein</fullName>
    </submittedName>
</protein>
<dbReference type="GO" id="GO:0016020">
    <property type="term" value="C:membrane"/>
    <property type="evidence" value="ECO:0007669"/>
    <property type="project" value="TreeGrafter"/>
</dbReference>
<feature type="transmembrane region" description="Helical" evidence="6">
    <location>
        <begin position="868"/>
        <end position="890"/>
    </location>
</feature>
<evidence type="ECO:0000256" key="3">
    <source>
        <dbReference type="PIRSR" id="PIRSR600407-1"/>
    </source>
</evidence>
<reference evidence="7" key="1">
    <citation type="submission" date="2014-11" db="EMBL/GenBank/DDBJ databases">
        <authorList>
            <person name="Otto D Thomas"/>
            <person name="Naeem Raeece"/>
        </authorList>
    </citation>
    <scope>NUCLEOTIDE SEQUENCE</scope>
</reference>
<feature type="region of interest" description="Disordered" evidence="5">
    <location>
        <begin position="624"/>
        <end position="672"/>
    </location>
</feature>